<dbReference type="GO" id="GO:0005198">
    <property type="term" value="F:structural molecule activity"/>
    <property type="evidence" value="ECO:0007669"/>
    <property type="project" value="InterPro"/>
</dbReference>
<dbReference type="EMBL" id="LAJX01000063">
    <property type="protein sequence ID" value="KJV07089.1"/>
    <property type="molecule type" value="Genomic_DNA"/>
</dbReference>
<organism evidence="7 8">
    <name type="scientific">Methylocucumis oryzae</name>
    <dbReference type="NCBI Taxonomy" id="1632867"/>
    <lineage>
        <taxon>Bacteria</taxon>
        <taxon>Pseudomonadati</taxon>
        <taxon>Pseudomonadota</taxon>
        <taxon>Gammaproteobacteria</taxon>
        <taxon>Methylococcales</taxon>
        <taxon>Methylococcaceae</taxon>
        <taxon>Methylocucumis</taxon>
    </lineage>
</organism>
<evidence type="ECO:0000256" key="4">
    <source>
        <dbReference type="ARBA" id="ARBA00022729"/>
    </source>
</evidence>
<dbReference type="PRINTS" id="PR01010">
    <property type="entry name" value="FLGPRINGFLGI"/>
</dbReference>
<dbReference type="PATRIC" id="fig|1632867.3.peg.4913"/>
<reference evidence="7 8" key="2">
    <citation type="journal article" date="2016" name="Microb. Ecol.">
        <title>Genome Characteristics of a Novel Type I Methanotroph (Sn10-6) Isolated from a Flooded Indian Rice Field.</title>
        <authorList>
            <person name="Rahalkar M.C."/>
            <person name="Pandit P.S."/>
            <person name="Dhakephalkar P.K."/>
            <person name="Pore S."/>
            <person name="Arora P."/>
            <person name="Kapse N."/>
        </authorList>
    </citation>
    <scope>NUCLEOTIDE SEQUENCE [LARGE SCALE GENOMIC DNA]</scope>
    <source>
        <strain evidence="7 8">Sn10-6</strain>
    </source>
</reference>
<proteinExistence type="inferred from homology"/>
<sequence precursor="true">MLTKNTVLSALLALGLMGVATTSPAERIKDIATLQGMRSNQLIGYGLVVGLNSSGDKTKFTGQTLVNMLTRLGVRLPPDLDPKAKNIAAVSVVADLPPFAKPGQKIDVTVSSIGDSKSLRGGVLLLSPLKGADGQVYAMAQGNLVVSGVSASGQSGSSITVNNPSVGRINGGATVERSVGNAAFATSKELILDLATPDFTTANRVVEAINRELGANTAKAIDATSISVRSPINPAQKVMFASMVENINVEPDDASARIIINSRTGTVVINGKVTVQPAAVSHGNLSVTISERPQVSQPGPFAKGQTAVTPKSDVTIEEEKNQMFLFNPGVSLNEIVQSVNNVGAGPSDLMAILEALKAAGAIRAELIII</sequence>
<dbReference type="PANTHER" id="PTHR30381">
    <property type="entry name" value="FLAGELLAR P-RING PERIPLASMIC PROTEIN FLGI"/>
    <property type="match status" value="1"/>
</dbReference>
<evidence type="ECO:0000256" key="5">
    <source>
        <dbReference type="ARBA" id="ARBA00023143"/>
    </source>
</evidence>
<dbReference type="GO" id="GO:0071973">
    <property type="term" value="P:bacterial-type flagellum-dependent cell motility"/>
    <property type="evidence" value="ECO:0007669"/>
    <property type="project" value="InterPro"/>
</dbReference>
<comment type="subcellular location">
    <subcellularLocation>
        <location evidence="2 6">Bacterial flagellum basal body</location>
    </subcellularLocation>
</comment>
<dbReference type="HAMAP" id="MF_00416">
    <property type="entry name" value="FlgI"/>
    <property type="match status" value="1"/>
</dbReference>
<feature type="chain" id="PRO_5008987276" description="Flagellar P-ring protein" evidence="6">
    <location>
        <begin position="26"/>
        <end position="369"/>
    </location>
</feature>
<evidence type="ECO:0000256" key="6">
    <source>
        <dbReference type="HAMAP-Rule" id="MF_00416"/>
    </source>
</evidence>
<evidence type="ECO:0000256" key="1">
    <source>
        <dbReference type="ARBA" id="ARBA00002591"/>
    </source>
</evidence>
<evidence type="ECO:0000256" key="3">
    <source>
        <dbReference type="ARBA" id="ARBA00008994"/>
    </source>
</evidence>
<evidence type="ECO:0000313" key="7">
    <source>
        <dbReference type="EMBL" id="KJV07089.1"/>
    </source>
</evidence>
<dbReference type="OrthoDB" id="9786431at2"/>
<dbReference type="NCBIfam" id="NF003676">
    <property type="entry name" value="PRK05303.1"/>
    <property type="match status" value="1"/>
</dbReference>
<evidence type="ECO:0000256" key="2">
    <source>
        <dbReference type="ARBA" id="ARBA00004117"/>
    </source>
</evidence>
<dbReference type="Proteomes" id="UP000033684">
    <property type="component" value="Unassembled WGS sequence"/>
</dbReference>
<dbReference type="PANTHER" id="PTHR30381:SF0">
    <property type="entry name" value="FLAGELLAR P-RING PROTEIN"/>
    <property type="match status" value="1"/>
</dbReference>
<keyword evidence="8" id="KW-1185">Reference proteome</keyword>
<accession>A0A0F3ING3</accession>
<keyword evidence="7" id="KW-0966">Cell projection</keyword>
<keyword evidence="7" id="KW-0969">Cilium</keyword>
<dbReference type="GO" id="GO:0009428">
    <property type="term" value="C:bacterial-type flagellum basal body, distal rod, P ring"/>
    <property type="evidence" value="ECO:0007669"/>
    <property type="project" value="InterPro"/>
</dbReference>
<comment type="similarity">
    <text evidence="3 6">Belongs to the FlgI family.</text>
</comment>
<dbReference type="RefSeq" id="WP_045778703.1">
    <property type="nucleotide sequence ID" value="NZ_LAJX01000063.1"/>
</dbReference>
<name>A0A0F3ING3_9GAMM</name>
<dbReference type="Pfam" id="PF02119">
    <property type="entry name" value="FlgI"/>
    <property type="match status" value="1"/>
</dbReference>
<keyword evidence="7" id="KW-0282">Flagellum</keyword>
<keyword evidence="5 6" id="KW-0975">Bacterial flagellum</keyword>
<dbReference type="GO" id="GO:0030288">
    <property type="term" value="C:outer membrane-bounded periplasmic space"/>
    <property type="evidence" value="ECO:0007669"/>
    <property type="project" value="InterPro"/>
</dbReference>
<keyword evidence="4 6" id="KW-0732">Signal</keyword>
<evidence type="ECO:0000313" key="8">
    <source>
        <dbReference type="Proteomes" id="UP000033684"/>
    </source>
</evidence>
<comment type="caution">
    <text evidence="7">The sequence shown here is derived from an EMBL/GenBank/DDBJ whole genome shotgun (WGS) entry which is preliminary data.</text>
</comment>
<protein>
    <recommendedName>
        <fullName evidence="6">Flagellar P-ring protein</fullName>
    </recommendedName>
    <alternativeName>
        <fullName evidence="6">Basal body P-ring protein</fullName>
    </alternativeName>
</protein>
<gene>
    <name evidence="6" type="primary">flgI</name>
    <name evidence="7" type="ORF">VZ94_07130</name>
</gene>
<reference evidence="8" key="1">
    <citation type="submission" date="2015-03" db="EMBL/GenBank/DDBJ databases">
        <title>Draft genome sequence of a novel methanotroph (Sn10-6) isolated from flooded ricefield rhizosphere in India.</title>
        <authorList>
            <person name="Pandit P.S."/>
            <person name="Pore S.D."/>
            <person name="Arora P."/>
            <person name="Kapse N.G."/>
            <person name="Dhakephalkar P.K."/>
            <person name="Rahalkar M.C."/>
        </authorList>
    </citation>
    <scope>NUCLEOTIDE SEQUENCE [LARGE SCALE GENOMIC DNA]</scope>
    <source>
        <strain evidence="8">Sn10-6</strain>
    </source>
</reference>
<feature type="signal peptide" evidence="6">
    <location>
        <begin position="1"/>
        <end position="25"/>
    </location>
</feature>
<comment type="subunit">
    <text evidence="6">The basal body constitutes a major portion of the flagellar organelle and consists of four rings (L,P,S, and M) mounted on a central rod.</text>
</comment>
<dbReference type="InterPro" id="IPR001782">
    <property type="entry name" value="Flag_FlgI"/>
</dbReference>
<comment type="function">
    <text evidence="1 6">Assembles around the rod to form the L-ring and probably protects the motor/basal body from shearing forces during rotation.</text>
</comment>
<dbReference type="AlphaFoldDB" id="A0A0F3ING3"/>